<accession>A0AAV4QU58</accession>
<comment type="caution">
    <text evidence="2">The sequence shown here is derived from an EMBL/GenBank/DDBJ whole genome shotgun (WGS) entry which is preliminary data.</text>
</comment>
<proteinExistence type="predicted"/>
<reference evidence="2 3" key="1">
    <citation type="submission" date="2021-06" db="EMBL/GenBank/DDBJ databases">
        <title>Caerostris darwini draft genome.</title>
        <authorList>
            <person name="Kono N."/>
            <person name="Arakawa K."/>
        </authorList>
    </citation>
    <scope>NUCLEOTIDE SEQUENCE [LARGE SCALE GENOMIC DNA]</scope>
</reference>
<dbReference type="Proteomes" id="UP001054837">
    <property type="component" value="Unassembled WGS sequence"/>
</dbReference>
<organism evidence="2 3">
    <name type="scientific">Caerostris darwini</name>
    <dbReference type="NCBI Taxonomy" id="1538125"/>
    <lineage>
        <taxon>Eukaryota</taxon>
        <taxon>Metazoa</taxon>
        <taxon>Ecdysozoa</taxon>
        <taxon>Arthropoda</taxon>
        <taxon>Chelicerata</taxon>
        <taxon>Arachnida</taxon>
        <taxon>Araneae</taxon>
        <taxon>Araneomorphae</taxon>
        <taxon>Entelegynae</taxon>
        <taxon>Araneoidea</taxon>
        <taxon>Araneidae</taxon>
        <taxon>Caerostris</taxon>
    </lineage>
</organism>
<dbReference type="EMBL" id="BPLQ01004936">
    <property type="protein sequence ID" value="GIY11645.1"/>
    <property type="molecule type" value="Genomic_DNA"/>
</dbReference>
<name>A0AAV4QU58_9ARAC</name>
<keyword evidence="1" id="KW-0732">Signal</keyword>
<gene>
    <name evidence="2" type="ORF">CDAR_52991</name>
</gene>
<evidence type="ECO:0000313" key="3">
    <source>
        <dbReference type="Proteomes" id="UP001054837"/>
    </source>
</evidence>
<protein>
    <submittedName>
        <fullName evidence="2">Uncharacterized protein</fullName>
    </submittedName>
</protein>
<sequence length="164" mass="18480">MCFTLKACLLALPWIALREEVSQVLWQSLATCGSRRRKSGGVNHGDNQLESRGDHFYGDGDFAKRLRLSLTRGDYLSRPDFCVRHERALLSVTETERQLKRIWKENHFEKEWGGHYGEQSPWSGSSPLNDLPLRKEFPFGIGAPPLLGGVTGLRDGRGDVIADL</sequence>
<feature type="signal peptide" evidence="1">
    <location>
        <begin position="1"/>
        <end position="18"/>
    </location>
</feature>
<evidence type="ECO:0000256" key="1">
    <source>
        <dbReference type="SAM" id="SignalP"/>
    </source>
</evidence>
<evidence type="ECO:0000313" key="2">
    <source>
        <dbReference type="EMBL" id="GIY11645.1"/>
    </source>
</evidence>
<feature type="chain" id="PRO_5043752774" evidence="1">
    <location>
        <begin position="19"/>
        <end position="164"/>
    </location>
</feature>
<dbReference type="AlphaFoldDB" id="A0AAV4QU58"/>
<keyword evidence="3" id="KW-1185">Reference proteome</keyword>